<sequence>MLLPIVRGVPSGQGGDNSDTDDSAKKTFQRVLRSKGFCWNADSNVKALYWSHVGCSFEMQCLGRWWATLPKQLWPEDVTDSILIDFDSMDHNEAASSLTSSMVGDRQQEIVFIGPGIGLPSLERITRFMFTR</sequence>
<accession>A0ABD3SHG0</accession>
<name>A0ABD3SHG0_9STRA</name>
<proteinExistence type="predicted"/>
<reference evidence="3 4" key="1">
    <citation type="submission" date="2024-10" db="EMBL/GenBank/DDBJ databases">
        <title>Updated reference genomes for cyclostephanoid diatoms.</title>
        <authorList>
            <person name="Roberts W.R."/>
            <person name="Alverson A.J."/>
        </authorList>
    </citation>
    <scope>NUCLEOTIDE SEQUENCE [LARGE SCALE GENOMIC DNA]</scope>
    <source>
        <strain evidence="3 4">AJA228-03</strain>
    </source>
</reference>
<evidence type="ECO:0000313" key="3">
    <source>
        <dbReference type="EMBL" id="KAL3823846.1"/>
    </source>
</evidence>
<dbReference type="Proteomes" id="UP001530377">
    <property type="component" value="Unassembled WGS sequence"/>
</dbReference>
<evidence type="ECO:0000256" key="1">
    <source>
        <dbReference type="SAM" id="MobiDB-lite"/>
    </source>
</evidence>
<dbReference type="EMBL" id="JALLPB020000028">
    <property type="protein sequence ID" value="KAL3823846.1"/>
    <property type="molecule type" value="Genomic_DNA"/>
</dbReference>
<dbReference type="AlphaFoldDB" id="A0ABD3SHG0"/>
<evidence type="ECO:0000313" key="4">
    <source>
        <dbReference type="Proteomes" id="UP001530377"/>
    </source>
</evidence>
<dbReference type="InterPro" id="IPR051927">
    <property type="entry name" value="Zn_Chap_cDPG_Synth"/>
</dbReference>
<dbReference type="SMART" id="SM00833">
    <property type="entry name" value="CobW_C"/>
    <property type="match status" value="1"/>
</dbReference>
<gene>
    <name evidence="3" type="ORF">ACHAXA_004118</name>
</gene>
<protein>
    <recommendedName>
        <fullName evidence="2">CobW C-terminal domain-containing protein</fullName>
    </recommendedName>
</protein>
<feature type="region of interest" description="Disordered" evidence="1">
    <location>
        <begin position="1"/>
        <end position="23"/>
    </location>
</feature>
<keyword evidence="4" id="KW-1185">Reference proteome</keyword>
<dbReference type="SUPFAM" id="SSF90002">
    <property type="entry name" value="Hypothetical protein YjiA, C-terminal domain"/>
    <property type="match status" value="1"/>
</dbReference>
<evidence type="ECO:0000259" key="2">
    <source>
        <dbReference type="SMART" id="SM00833"/>
    </source>
</evidence>
<dbReference type="PANTHER" id="PTHR43603">
    <property type="entry name" value="COBW DOMAIN-CONTAINING PROTEIN DDB_G0274527"/>
    <property type="match status" value="1"/>
</dbReference>
<feature type="domain" description="CobW C-terminal" evidence="2">
    <location>
        <begin position="2"/>
        <end position="126"/>
    </location>
</feature>
<organism evidence="3 4">
    <name type="scientific">Cyclostephanos tholiformis</name>
    <dbReference type="NCBI Taxonomy" id="382380"/>
    <lineage>
        <taxon>Eukaryota</taxon>
        <taxon>Sar</taxon>
        <taxon>Stramenopiles</taxon>
        <taxon>Ochrophyta</taxon>
        <taxon>Bacillariophyta</taxon>
        <taxon>Coscinodiscophyceae</taxon>
        <taxon>Thalassiosirophycidae</taxon>
        <taxon>Stephanodiscales</taxon>
        <taxon>Stephanodiscaceae</taxon>
        <taxon>Cyclostephanos</taxon>
    </lineage>
</organism>
<dbReference type="PANTHER" id="PTHR43603:SF1">
    <property type="entry name" value="ZINC-REGULATED GTPASE METALLOPROTEIN ACTIVATOR 1"/>
    <property type="match status" value="1"/>
</dbReference>
<comment type="caution">
    <text evidence="3">The sequence shown here is derived from an EMBL/GenBank/DDBJ whole genome shotgun (WGS) entry which is preliminary data.</text>
</comment>
<dbReference type="InterPro" id="IPR011629">
    <property type="entry name" value="CobW-like_C"/>
</dbReference>
<dbReference type="Pfam" id="PF07683">
    <property type="entry name" value="CobW_C"/>
    <property type="match status" value="1"/>
</dbReference>